<organism evidence="1 2">
    <name type="scientific">Methylobacterium tardum</name>
    <dbReference type="NCBI Taxonomy" id="374432"/>
    <lineage>
        <taxon>Bacteria</taxon>
        <taxon>Pseudomonadati</taxon>
        <taxon>Pseudomonadota</taxon>
        <taxon>Alphaproteobacteria</taxon>
        <taxon>Hyphomicrobiales</taxon>
        <taxon>Methylobacteriaceae</taxon>
        <taxon>Methylobacterium</taxon>
    </lineage>
</organism>
<evidence type="ECO:0000313" key="2">
    <source>
        <dbReference type="Proteomes" id="UP001157440"/>
    </source>
</evidence>
<dbReference type="RefSeq" id="WP_238197513.1">
    <property type="nucleotide sequence ID" value="NZ_BPQZ01000019.1"/>
</dbReference>
<comment type="caution">
    <text evidence="1">The sequence shown here is derived from an EMBL/GenBank/DDBJ whole genome shotgun (WGS) entry which is preliminary data.</text>
</comment>
<keyword evidence="2" id="KW-1185">Reference proteome</keyword>
<protein>
    <submittedName>
        <fullName evidence="1">Uncharacterized protein</fullName>
    </submittedName>
</protein>
<accession>A0AA37WRD4</accession>
<gene>
    <name evidence="1" type="ORF">GCM10007890_29880</name>
</gene>
<name>A0AA37WRD4_9HYPH</name>
<proteinExistence type="predicted"/>
<reference evidence="2" key="1">
    <citation type="journal article" date="2019" name="Int. J. Syst. Evol. Microbiol.">
        <title>The Global Catalogue of Microorganisms (GCM) 10K type strain sequencing project: providing services to taxonomists for standard genome sequencing and annotation.</title>
        <authorList>
            <consortium name="The Broad Institute Genomics Platform"/>
            <consortium name="The Broad Institute Genome Sequencing Center for Infectious Disease"/>
            <person name="Wu L."/>
            <person name="Ma J."/>
        </authorList>
    </citation>
    <scope>NUCLEOTIDE SEQUENCE [LARGE SCALE GENOMIC DNA]</scope>
    <source>
        <strain evidence="2">NBRC 103632</strain>
    </source>
</reference>
<dbReference type="EMBL" id="BSPL01000017">
    <property type="protein sequence ID" value="GLS70975.1"/>
    <property type="molecule type" value="Genomic_DNA"/>
</dbReference>
<sequence>MIRDAGPNADRPKLSVMRASAQLALAAAVITALSFYARTKVETSGAARLPTSFVPTKPAVQAPPPASVAQFGLAEPGSDPVRVASGRVDTRTGQREDSLTRGDFDAMEAPTLRVTLTRGLSAERPASLFVLVARRAAAGPEIGRAALSVVRTGPYGRIDTKLGAVELLEVTLGGASRRTCTGFVTREAAFRLDGWMCAPLGQPPEAQTVACMIDALSLVDLADLDTTAAFSAAPRNADACAFAKPTAEAASRTGSIGQRARSKK</sequence>
<dbReference type="AlphaFoldDB" id="A0AA37WRD4"/>
<evidence type="ECO:0000313" key="1">
    <source>
        <dbReference type="EMBL" id="GLS70975.1"/>
    </source>
</evidence>
<dbReference type="Proteomes" id="UP001157440">
    <property type="component" value="Unassembled WGS sequence"/>
</dbReference>